<evidence type="ECO:0000259" key="10">
    <source>
        <dbReference type="PROSITE" id="PS50042"/>
    </source>
</evidence>
<feature type="short sequence motif" description="GXGXXG" evidence="9">
    <location>
        <begin position="345"/>
        <end position="350"/>
    </location>
</feature>
<dbReference type="InterPro" id="IPR056556">
    <property type="entry name" value="NTE1_P-loop_dom"/>
</dbReference>
<dbReference type="InterPro" id="IPR000595">
    <property type="entry name" value="cNMP-bd_dom"/>
</dbReference>
<dbReference type="GO" id="GO:0004622">
    <property type="term" value="F:phosphatidylcholine lysophospholipase activity"/>
    <property type="evidence" value="ECO:0007669"/>
    <property type="project" value="InterPro"/>
</dbReference>
<feature type="short sequence motif" description="GXSXG" evidence="9">
    <location>
        <begin position="372"/>
        <end position="376"/>
    </location>
</feature>
<evidence type="ECO:0000256" key="7">
    <source>
        <dbReference type="ARBA" id="ARBA00023098"/>
    </source>
</evidence>
<evidence type="ECO:0000256" key="8">
    <source>
        <dbReference type="ARBA" id="ARBA00023136"/>
    </source>
</evidence>
<keyword evidence="6" id="KW-1133">Transmembrane helix</keyword>
<name>A0A4R6QR35_9BURK</name>
<dbReference type="Gene3D" id="3.40.1090.10">
    <property type="entry name" value="Cytosolic phospholipase A2 catalytic domain"/>
    <property type="match status" value="2"/>
</dbReference>
<dbReference type="Pfam" id="PF01734">
    <property type="entry name" value="Patatin"/>
    <property type="match status" value="1"/>
</dbReference>
<dbReference type="PANTHER" id="PTHR14226:SF29">
    <property type="entry name" value="NEUROPATHY TARGET ESTERASE SWS"/>
    <property type="match status" value="1"/>
</dbReference>
<dbReference type="Proteomes" id="UP000295361">
    <property type="component" value="Unassembled WGS sequence"/>
</dbReference>
<evidence type="ECO:0000313" key="13">
    <source>
        <dbReference type="Proteomes" id="UP000295361"/>
    </source>
</evidence>
<comment type="subcellular location">
    <subcellularLocation>
        <location evidence="1">Membrane</location>
    </subcellularLocation>
</comment>
<keyword evidence="4 9" id="KW-0378">Hydrolase</keyword>
<dbReference type="InterPro" id="IPR018488">
    <property type="entry name" value="cNMP-bd_CS"/>
</dbReference>
<proteinExistence type="inferred from homology"/>
<dbReference type="InterPro" id="IPR016035">
    <property type="entry name" value="Acyl_Trfase/lysoPLipase"/>
</dbReference>
<evidence type="ECO:0000256" key="6">
    <source>
        <dbReference type="ARBA" id="ARBA00022989"/>
    </source>
</evidence>
<dbReference type="RefSeq" id="WP_133700441.1">
    <property type="nucleotide sequence ID" value="NZ_SNXS01000002.1"/>
</dbReference>
<feature type="active site" description="Nucleophile" evidence="9">
    <location>
        <position position="374"/>
    </location>
</feature>
<dbReference type="InterPro" id="IPR018490">
    <property type="entry name" value="cNMP-bd_dom_sf"/>
</dbReference>
<dbReference type="Pfam" id="PF00027">
    <property type="entry name" value="cNMP_binding"/>
    <property type="match status" value="1"/>
</dbReference>
<dbReference type="CDD" id="cd00038">
    <property type="entry name" value="CAP_ED"/>
    <property type="match status" value="1"/>
</dbReference>
<evidence type="ECO:0000256" key="3">
    <source>
        <dbReference type="ARBA" id="ARBA00022692"/>
    </source>
</evidence>
<dbReference type="SMART" id="SM00100">
    <property type="entry name" value="cNMP"/>
    <property type="match status" value="1"/>
</dbReference>
<dbReference type="InterPro" id="IPR050301">
    <property type="entry name" value="NTE"/>
</dbReference>
<feature type="short sequence motif" description="DGA/G" evidence="9">
    <location>
        <begin position="493"/>
        <end position="495"/>
    </location>
</feature>
<keyword evidence="3" id="KW-0812">Transmembrane</keyword>
<accession>A0A4R6QR35</accession>
<dbReference type="InterPro" id="IPR014710">
    <property type="entry name" value="RmlC-like_jellyroll"/>
</dbReference>
<evidence type="ECO:0000256" key="5">
    <source>
        <dbReference type="ARBA" id="ARBA00022963"/>
    </source>
</evidence>
<comment type="caution">
    <text evidence="12">The sequence shown here is derived from an EMBL/GenBank/DDBJ whole genome shotgun (WGS) entry which is preliminary data.</text>
</comment>
<dbReference type="PROSITE" id="PS50042">
    <property type="entry name" value="CNMP_BINDING_3"/>
    <property type="match status" value="1"/>
</dbReference>
<dbReference type="InParanoid" id="A0A4R6QR35"/>
<dbReference type="Pfam" id="PF24179">
    <property type="entry name" value="NTE_Ploop"/>
    <property type="match status" value="1"/>
</dbReference>
<dbReference type="OrthoDB" id="5290098at2"/>
<feature type="domain" description="Cyclic nucleotide-binding" evidence="10">
    <location>
        <begin position="23"/>
        <end position="143"/>
    </location>
</feature>
<comment type="similarity">
    <text evidence="2">Belongs to the NTE family.</text>
</comment>
<dbReference type="AlphaFoldDB" id="A0A4R6QR35"/>
<evidence type="ECO:0000256" key="9">
    <source>
        <dbReference type="PROSITE-ProRule" id="PRU01161"/>
    </source>
</evidence>
<dbReference type="GO" id="GO:0046470">
    <property type="term" value="P:phosphatidylcholine metabolic process"/>
    <property type="evidence" value="ECO:0007669"/>
    <property type="project" value="InterPro"/>
</dbReference>
<gene>
    <name evidence="12" type="ORF">DES47_102778</name>
</gene>
<keyword evidence="8" id="KW-0472">Membrane</keyword>
<dbReference type="GO" id="GO:0016042">
    <property type="term" value="P:lipid catabolic process"/>
    <property type="evidence" value="ECO:0007669"/>
    <property type="project" value="UniProtKB-UniRule"/>
</dbReference>
<keyword evidence="13" id="KW-1185">Reference proteome</keyword>
<evidence type="ECO:0000259" key="11">
    <source>
        <dbReference type="PROSITE" id="PS51635"/>
    </source>
</evidence>
<dbReference type="InterPro" id="IPR002641">
    <property type="entry name" value="PNPLA_dom"/>
</dbReference>
<keyword evidence="7 9" id="KW-0443">Lipid metabolism</keyword>
<evidence type="ECO:0000313" key="12">
    <source>
        <dbReference type="EMBL" id="TDP73032.1"/>
    </source>
</evidence>
<organism evidence="12 13">
    <name type="scientific">Roseateles toxinivorans</name>
    <dbReference type="NCBI Taxonomy" id="270368"/>
    <lineage>
        <taxon>Bacteria</taxon>
        <taxon>Pseudomonadati</taxon>
        <taxon>Pseudomonadota</taxon>
        <taxon>Betaproteobacteria</taxon>
        <taxon>Burkholderiales</taxon>
        <taxon>Sphaerotilaceae</taxon>
        <taxon>Roseateles</taxon>
    </lineage>
</organism>
<reference evidence="12 13" key="1">
    <citation type="submission" date="2019-03" db="EMBL/GenBank/DDBJ databases">
        <title>Genomic Encyclopedia of Type Strains, Phase IV (KMG-IV): sequencing the most valuable type-strain genomes for metagenomic binning, comparative biology and taxonomic classification.</title>
        <authorList>
            <person name="Goeker M."/>
        </authorList>
    </citation>
    <scope>NUCLEOTIDE SEQUENCE [LARGE SCALE GENOMIC DNA]</scope>
    <source>
        <strain evidence="12 13">DSM 16998</strain>
    </source>
</reference>
<dbReference type="PROSITE" id="PS01237">
    <property type="entry name" value="UPF0028"/>
    <property type="match status" value="1"/>
</dbReference>
<dbReference type="GO" id="GO:0016020">
    <property type="term" value="C:membrane"/>
    <property type="evidence" value="ECO:0007669"/>
    <property type="project" value="UniProtKB-SubCell"/>
</dbReference>
<protein>
    <submittedName>
        <fullName evidence="12">NTE family protein</fullName>
    </submittedName>
</protein>
<feature type="domain" description="PNPLA" evidence="11">
    <location>
        <begin position="341"/>
        <end position="506"/>
    </location>
</feature>
<evidence type="ECO:0000256" key="2">
    <source>
        <dbReference type="ARBA" id="ARBA00006636"/>
    </source>
</evidence>
<dbReference type="PROSITE" id="PS51635">
    <property type="entry name" value="PNPLA"/>
    <property type="match status" value="1"/>
</dbReference>
<dbReference type="SUPFAM" id="SSF51206">
    <property type="entry name" value="cAMP-binding domain-like"/>
    <property type="match status" value="1"/>
</dbReference>
<evidence type="ECO:0000256" key="1">
    <source>
        <dbReference type="ARBA" id="ARBA00004370"/>
    </source>
</evidence>
<dbReference type="PANTHER" id="PTHR14226">
    <property type="entry name" value="NEUROPATHY TARGET ESTERASE/SWISS CHEESE D.MELANOGASTER"/>
    <property type="match status" value="1"/>
</dbReference>
<dbReference type="InterPro" id="IPR001423">
    <property type="entry name" value="LysoPLipase_patatin_CS"/>
</dbReference>
<dbReference type="PROSITE" id="PS00889">
    <property type="entry name" value="CNMP_BINDING_2"/>
    <property type="match status" value="1"/>
</dbReference>
<evidence type="ECO:0000256" key="4">
    <source>
        <dbReference type="ARBA" id="ARBA00022801"/>
    </source>
</evidence>
<feature type="active site" description="Proton acceptor" evidence="9">
    <location>
        <position position="493"/>
    </location>
</feature>
<dbReference type="Gene3D" id="2.60.120.10">
    <property type="entry name" value="Jelly Rolls"/>
    <property type="match status" value="1"/>
</dbReference>
<sequence>MEQVSDSRPQYLDALLQQHLRTFLGELEPGAMALLLEHLQWVELAGGETLMRQGEPGDAMYITVSGRLRTYIADEDGRQRMVREVTRGQVVGEMSLYTDEPRSATLVAIRDSVLVRLSKAEFKRLLAISAQVSIALTRQIIRRLQTESGPTTNDRPVTIGLLPITEGVELAALAEALATQLRKQGRVAVLDRARLDAQLGEPGITERPRTDADANRRIAMQLDAIEAAHDFVLLLGDTTPTPWTSRCSRHCDELLLLANADQSVRLHAIEKECLVRHAPYGQASEASQMLVLLHPAQLHMPAGTKAWLKHRPLAEPVHIRPALERDLARLARLISRTAVGLVFAGGGARGLAHMGVYRALQERGIEIDVVGGTSIGSVMATLVALDQPIATLTATVRKAFARSPTGDFNLIPMLSLIKGRRLRRIVSQALAELGGAGTQIEDLWKGYYCVATNYSQASEQVLKRGPLLDAMLASIAIPGALPPLIHEGDLLCDGGTFNNFPVDVMRGLRGVGKVIGVDLSFKRLRRMDHADMPGTWALLRDRLRPRAKRRYRLPSLATYLMNVTILYSTSRQRQARKLTDIYMNPPLDRVGMLQWKRFDEIEQQGYEHACLVLDGSLQVAQESVLQPWV</sequence>
<dbReference type="SUPFAM" id="SSF52151">
    <property type="entry name" value="FabD/lysophospholipase-like"/>
    <property type="match status" value="1"/>
</dbReference>
<keyword evidence="5 9" id="KW-0442">Lipid degradation</keyword>
<dbReference type="EMBL" id="SNXS01000002">
    <property type="protein sequence ID" value="TDP73032.1"/>
    <property type="molecule type" value="Genomic_DNA"/>
</dbReference>